<organism evidence="2 3">
    <name type="scientific">Pseudoalteromonas lipolytica</name>
    <dbReference type="NCBI Taxonomy" id="570156"/>
    <lineage>
        <taxon>Bacteria</taxon>
        <taxon>Pseudomonadati</taxon>
        <taxon>Pseudomonadota</taxon>
        <taxon>Gammaproteobacteria</taxon>
        <taxon>Alteromonadales</taxon>
        <taxon>Pseudoalteromonadaceae</taxon>
        <taxon>Pseudoalteromonas</taxon>
    </lineage>
</organism>
<dbReference type="AlphaFoldDB" id="A0A0P7ENT8"/>
<proteinExistence type="predicted"/>
<protein>
    <submittedName>
        <fullName evidence="2">Uncharacterized protein</fullName>
    </submittedName>
</protein>
<accession>A0A0P7ENT8</accession>
<sequence length="148" mass="17399">MKVLNLRKTSEKSIWLMLATLEAVFVYLLKTLSQKHFLYEPLLILFMLISLVLTLLILSSKSELTICRHGVFYSSPFGNAHIEATKTKLIKQYSKFGFNCVIIIGEKFFIFAPFYSLTSRQLQRLKRYDYNLLHWLQVTHKRSKFQGL</sequence>
<comment type="caution">
    <text evidence="2">The sequence shown here is derived from an EMBL/GenBank/DDBJ whole genome shotgun (WGS) entry which is preliminary data.</text>
</comment>
<keyword evidence="1" id="KW-0472">Membrane</keyword>
<name>A0A0P7ENT8_9GAMM</name>
<keyword evidence="1" id="KW-0812">Transmembrane</keyword>
<feature type="transmembrane region" description="Helical" evidence="1">
    <location>
        <begin position="41"/>
        <end position="58"/>
    </location>
</feature>
<dbReference type="Proteomes" id="UP000050378">
    <property type="component" value="Unassembled WGS sequence"/>
</dbReference>
<reference evidence="2 3" key="1">
    <citation type="submission" date="2015-09" db="EMBL/GenBank/DDBJ databases">
        <title>Draft Genome Sequence of Pseudoalteromonas lipolytica UCD-48B.</title>
        <authorList>
            <person name="Krusor M."/>
            <person name="Coil D.A."/>
            <person name="Lang J.M."/>
            <person name="Eisen J.A."/>
            <person name="Alexiev A."/>
        </authorList>
    </citation>
    <scope>NUCLEOTIDE SEQUENCE [LARGE SCALE GENOMIC DNA]</scope>
    <source>
        <strain evidence="2 3">UCD-48B</strain>
    </source>
</reference>
<evidence type="ECO:0000313" key="2">
    <source>
        <dbReference type="EMBL" id="KPM84374.1"/>
    </source>
</evidence>
<dbReference type="PATRIC" id="fig|570156.3.peg.2107"/>
<evidence type="ECO:0000256" key="1">
    <source>
        <dbReference type="SAM" id="Phobius"/>
    </source>
</evidence>
<evidence type="ECO:0000313" key="3">
    <source>
        <dbReference type="Proteomes" id="UP000050378"/>
    </source>
</evidence>
<keyword evidence="1" id="KW-1133">Transmembrane helix</keyword>
<feature type="transmembrane region" description="Helical" evidence="1">
    <location>
        <begin position="12"/>
        <end position="29"/>
    </location>
</feature>
<dbReference type="EMBL" id="LJTC01000003">
    <property type="protein sequence ID" value="KPM84374.1"/>
    <property type="molecule type" value="Genomic_DNA"/>
</dbReference>
<feature type="transmembrane region" description="Helical" evidence="1">
    <location>
        <begin position="96"/>
        <end position="117"/>
    </location>
</feature>
<gene>
    <name evidence="2" type="ORF">AOG27_05610</name>
</gene>